<protein>
    <submittedName>
        <fullName evidence="1">Uncharacterized protein</fullName>
    </submittedName>
</protein>
<accession>A0AAD7L0S9</accession>
<dbReference type="Proteomes" id="UP001163823">
    <property type="component" value="Chromosome 12"/>
</dbReference>
<evidence type="ECO:0000313" key="1">
    <source>
        <dbReference type="EMBL" id="KAJ7949383.1"/>
    </source>
</evidence>
<comment type="caution">
    <text evidence="1">The sequence shown here is derived from an EMBL/GenBank/DDBJ whole genome shotgun (WGS) entry which is preliminary data.</text>
</comment>
<proteinExistence type="predicted"/>
<reference evidence="1" key="1">
    <citation type="journal article" date="2023" name="Science">
        <title>Elucidation of the pathway for biosynthesis of saponin adjuvants from the soapbark tree.</title>
        <authorList>
            <person name="Reed J."/>
            <person name="Orme A."/>
            <person name="El-Demerdash A."/>
            <person name="Owen C."/>
            <person name="Martin L.B.B."/>
            <person name="Misra R.C."/>
            <person name="Kikuchi S."/>
            <person name="Rejzek M."/>
            <person name="Martin A.C."/>
            <person name="Harkess A."/>
            <person name="Leebens-Mack J."/>
            <person name="Louveau T."/>
            <person name="Stephenson M.J."/>
            <person name="Osbourn A."/>
        </authorList>
    </citation>
    <scope>NUCLEOTIDE SEQUENCE</scope>
    <source>
        <strain evidence="1">S10</strain>
    </source>
</reference>
<sequence length="161" mass="18797">MDASFTKTSPPIYRYQIFQFQSDFPQNQQDKPDFFSIHISYTHSLQYMNNTTCYSPITSMLVNEEPFLVPCQKLLTSEAAGKSFLFDKLSNMAVRFSKDFLDSLITDLVSLVKETDLNVQDGFAERRRIFYMIVNVFGTTHYCFDNDDEIIDDQINYEVCH</sequence>
<organism evidence="1 2">
    <name type="scientific">Quillaja saponaria</name>
    <name type="common">Soap bark tree</name>
    <dbReference type="NCBI Taxonomy" id="32244"/>
    <lineage>
        <taxon>Eukaryota</taxon>
        <taxon>Viridiplantae</taxon>
        <taxon>Streptophyta</taxon>
        <taxon>Embryophyta</taxon>
        <taxon>Tracheophyta</taxon>
        <taxon>Spermatophyta</taxon>
        <taxon>Magnoliopsida</taxon>
        <taxon>eudicotyledons</taxon>
        <taxon>Gunneridae</taxon>
        <taxon>Pentapetalae</taxon>
        <taxon>rosids</taxon>
        <taxon>fabids</taxon>
        <taxon>Fabales</taxon>
        <taxon>Quillajaceae</taxon>
        <taxon>Quillaja</taxon>
    </lineage>
</organism>
<gene>
    <name evidence="1" type="ORF">O6P43_029724</name>
</gene>
<dbReference type="KEGG" id="qsa:O6P43_029724"/>
<evidence type="ECO:0000313" key="2">
    <source>
        <dbReference type="Proteomes" id="UP001163823"/>
    </source>
</evidence>
<keyword evidence="2" id="KW-1185">Reference proteome</keyword>
<dbReference type="EMBL" id="JARAOO010000012">
    <property type="protein sequence ID" value="KAJ7949383.1"/>
    <property type="molecule type" value="Genomic_DNA"/>
</dbReference>
<dbReference type="AlphaFoldDB" id="A0AAD7L0S9"/>
<name>A0AAD7L0S9_QUISA</name>